<dbReference type="Proteomes" id="UP000829398">
    <property type="component" value="Chromosome 3"/>
</dbReference>
<reference evidence="2" key="1">
    <citation type="journal article" date="2023" name="Hortic. Res.">
        <title>A chromosome-level phased genome enabling allele-level studies in sweet orange: a case study on citrus Huanglongbing tolerance.</title>
        <authorList>
            <person name="Wu B."/>
            <person name="Yu Q."/>
            <person name="Deng Z."/>
            <person name="Duan Y."/>
            <person name="Luo F."/>
            <person name="Gmitter F. Jr."/>
        </authorList>
    </citation>
    <scope>NUCLEOTIDE SEQUENCE [LARGE SCALE GENOMIC DNA]</scope>
    <source>
        <strain evidence="2">cv. Valencia</strain>
    </source>
</reference>
<dbReference type="EMBL" id="CM039172">
    <property type="protein sequence ID" value="KAH9787451.1"/>
    <property type="molecule type" value="Genomic_DNA"/>
</dbReference>
<name>A0ACB8MPC4_CITSI</name>
<gene>
    <name evidence="1" type="ORF">KPL71_010599</name>
</gene>
<accession>A0ACB8MPC4</accession>
<keyword evidence="2" id="KW-1185">Reference proteome</keyword>
<evidence type="ECO:0000313" key="1">
    <source>
        <dbReference type="EMBL" id="KAH9787451.1"/>
    </source>
</evidence>
<sequence length="609" mass="68359">MDNLITLVNKIQRACTALGDHGEESALPTLWDSLPSIAVVGGQSSGKSSVLESVVGKDFLPRGSGIVTRRPLVLQLHKIQEGKEYAEFMHLPRKRFNDFAAVRKEISDETDRETGRSKAISTVPIHLSIFSPNVVNLTLIDLPGLTKVAVDGQPESIVQDIENMVRSYIEKPNCIILAISPANQDLATSDAIKISREVDPRGDRTFGVLTKIDLMDKGTDAVDILEGKSYKLRYPWIGVVNRSQADINKSVDMIAARRREHEYFKNSPEYGHLTDRMGSEYLGKVLSKHLETVIKSRIPGLQSLISKTISELEAELTRLGKPIANDAGGKLYTTMEISRAFDQIFKEHLDGVRPGGDKIYGVFDNQLPAGLKRLQFDKHLSMDNVRKLITEADGYQPHLIAPEQGYRRLIESCLVTIRGPAEAAVDAIHGILKELVQKSISETVELKQYPTLRVEVGNAAIQSLERMRDESRRATLQLVDMECCYLTVEFFRKLPQDAEKGGNPTHSIFDRYSDTYLRRIGSTVLSYVNMVCASLRHSIPKSVVYCQVREAKRSLLDYFFAELGKKEIKQLSSLLDEDPAVMQRRTNLAKRLELYRSAQSEIEMVAWDK</sequence>
<proteinExistence type="predicted"/>
<protein>
    <submittedName>
        <fullName evidence="1">Dynamin-related protein 1B</fullName>
    </submittedName>
</protein>
<evidence type="ECO:0000313" key="2">
    <source>
        <dbReference type="Proteomes" id="UP000829398"/>
    </source>
</evidence>
<organism evidence="1 2">
    <name type="scientific">Citrus sinensis</name>
    <name type="common">Sweet orange</name>
    <name type="synonym">Citrus aurantium var. sinensis</name>
    <dbReference type="NCBI Taxonomy" id="2711"/>
    <lineage>
        <taxon>Eukaryota</taxon>
        <taxon>Viridiplantae</taxon>
        <taxon>Streptophyta</taxon>
        <taxon>Embryophyta</taxon>
        <taxon>Tracheophyta</taxon>
        <taxon>Spermatophyta</taxon>
        <taxon>Magnoliopsida</taxon>
        <taxon>eudicotyledons</taxon>
        <taxon>Gunneridae</taxon>
        <taxon>Pentapetalae</taxon>
        <taxon>rosids</taxon>
        <taxon>malvids</taxon>
        <taxon>Sapindales</taxon>
        <taxon>Rutaceae</taxon>
        <taxon>Aurantioideae</taxon>
        <taxon>Citrus</taxon>
    </lineage>
</organism>
<comment type="caution">
    <text evidence="1">The sequence shown here is derived from an EMBL/GenBank/DDBJ whole genome shotgun (WGS) entry which is preliminary data.</text>
</comment>